<sequence>MPFISIITYFLVCLAFSPVKQESRQQLQSDSSAQALQTKKTDLSPVAEQIRCHFEKVQGIAPSDAVRQTFNNRLALFYTAREFKPVWTKQTMAAELISAIDKAEQHGLIPADYHSTEIRYFSENPPLTPQLQARYDLLLSDAFLTLAYHLRFGKVLPESLDPDWNVNRTLAKSALEFRLQQAIAAERIAGLLDELSPRHPGYERMKKGLAHYRVIVKTGGWQKVTEGKKIKEGDRDNRVRQIRRRLQESGDLVFRSADTSRVFSKAMADAVVRFQKRNGLSVDGAAGAETIREMNISAAERIEQIRINMERYRWFIGDLEQRAVLVNIPGFTLQYIDNGQPRWETRVIVGKTGRETPLFKADMQYIVFNPQWVIPPTILAKDALPGIRKSRSYLYSRNLKVIDRNGRVVDPATVNWSQYTAANLPYRLQQTAGDHGSLGRIKFMLPNKHIVYLHDTPHKELFQKSTRNFSSGCIRVQNPLELAELVLQDSVKWNSDAINAAIKTGKTSNVNLPKHIPVYLLYLTAFPQDDAIHFRGDVYNRDNDVLKALNKSLPEFKTESCGL</sequence>
<dbReference type="GO" id="GO:0008360">
    <property type="term" value="P:regulation of cell shape"/>
    <property type="evidence" value="ECO:0007669"/>
    <property type="project" value="UniProtKB-UniRule"/>
</dbReference>
<evidence type="ECO:0000256" key="7">
    <source>
        <dbReference type="PROSITE-ProRule" id="PRU01373"/>
    </source>
</evidence>
<keyword evidence="3" id="KW-0808">Transferase</keyword>
<reference evidence="9 10" key="1">
    <citation type="submission" date="2006-12" db="EMBL/GenBank/DDBJ databases">
        <title>Complete sequence of Chlorobium phaeobacteroides DSM 266.</title>
        <authorList>
            <consortium name="US DOE Joint Genome Institute"/>
            <person name="Copeland A."/>
            <person name="Lucas S."/>
            <person name="Lapidus A."/>
            <person name="Barry K."/>
            <person name="Detter J.C."/>
            <person name="Glavina del Rio T."/>
            <person name="Hammon N."/>
            <person name="Israni S."/>
            <person name="Pitluck S."/>
            <person name="Goltsman E."/>
            <person name="Schmutz J."/>
            <person name="Larimer F."/>
            <person name="Land M."/>
            <person name="Hauser L."/>
            <person name="Mikhailova N."/>
            <person name="Li T."/>
            <person name="Overmann J."/>
            <person name="Bryant D.A."/>
            <person name="Richardson P."/>
        </authorList>
    </citation>
    <scope>NUCLEOTIDE SEQUENCE [LARGE SCALE GENOMIC DNA]</scope>
    <source>
        <strain evidence="9 10">DSM 266</strain>
    </source>
</reference>
<dbReference type="SUPFAM" id="SSF141523">
    <property type="entry name" value="L,D-transpeptidase catalytic domain-like"/>
    <property type="match status" value="1"/>
</dbReference>
<dbReference type="Pfam" id="PF01471">
    <property type="entry name" value="PG_binding_1"/>
    <property type="match status" value="1"/>
</dbReference>
<dbReference type="GO" id="GO:0016740">
    <property type="term" value="F:transferase activity"/>
    <property type="evidence" value="ECO:0007669"/>
    <property type="project" value="UniProtKB-KW"/>
</dbReference>
<evidence type="ECO:0000313" key="10">
    <source>
        <dbReference type="Proteomes" id="UP000008701"/>
    </source>
</evidence>
<evidence type="ECO:0000256" key="4">
    <source>
        <dbReference type="ARBA" id="ARBA00022960"/>
    </source>
</evidence>
<accession>A1BIC0</accession>
<feature type="active site" description="Proton donor/acceptor" evidence="7">
    <location>
        <position position="454"/>
    </location>
</feature>
<evidence type="ECO:0000256" key="3">
    <source>
        <dbReference type="ARBA" id="ARBA00022679"/>
    </source>
</evidence>
<dbReference type="OrthoDB" id="9778545at2"/>
<dbReference type="InterPro" id="IPR002477">
    <property type="entry name" value="Peptidoglycan-bd-like"/>
</dbReference>
<evidence type="ECO:0000259" key="8">
    <source>
        <dbReference type="PROSITE" id="PS52029"/>
    </source>
</evidence>
<dbReference type="InterPro" id="IPR052905">
    <property type="entry name" value="LD-transpeptidase_YkuD-like"/>
</dbReference>
<comment type="similarity">
    <text evidence="2">Belongs to the YkuD family.</text>
</comment>
<dbReference type="EMBL" id="CP000492">
    <property type="protein sequence ID" value="ABL66147.1"/>
    <property type="molecule type" value="Genomic_DNA"/>
</dbReference>
<evidence type="ECO:0000256" key="2">
    <source>
        <dbReference type="ARBA" id="ARBA00005992"/>
    </source>
</evidence>
<evidence type="ECO:0000256" key="5">
    <source>
        <dbReference type="ARBA" id="ARBA00022984"/>
    </source>
</evidence>
<dbReference type="STRING" id="290317.Cpha266_2142"/>
<keyword evidence="6 7" id="KW-0961">Cell wall biogenesis/degradation</keyword>
<gene>
    <name evidence="9" type="ordered locus">Cpha266_2142</name>
</gene>
<dbReference type="InterPro" id="IPR038063">
    <property type="entry name" value="Transpep_catalytic_dom"/>
</dbReference>
<dbReference type="Proteomes" id="UP000008701">
    <property type="component" value="Chromosome"/>
</dbReference>
<dbReference type="KEGG" id="cph:Cpha266_2142"/>
<dbReference type="CDD" id="cd16913">
    <property type="entry name" value="YkuD_like"/>
    <property type="match status" value="1"/>
</dbReference>
<keyword evidence="5 7" id="KW-0573">Peptidoglycan synthesis</keyword>
<dbReference type="InterPro" id="IPR036366">
    <property type="entry name" value="PGBDSf"/>
</dbReference>
<proteinExistence type="inferred from homology"/>
<dbReference type="SUPFAM" id="SSF47090">
    <property type="entry name" value="PGBD-like"/>
    <property type="match status" value="1"/>
</dbReference>
<organism evidence="9 10">
    <name type="scientific">Chlorobium phaeobacteroides (strain DSM 266 / SMG 266 / 2430)</name>
    <dbReference type="NCBI Taxonomy" id="290317"/>
    <lineage>
        <taxon>Bacteria</taxon>
        <taxon>Pseudomonadati</taxon>
        <taxon>Chlorobiota</taxon>
        <taxon>Chlorobiia</taxon>
        <taxon>Chlorobiales</taxon>
        <taxon>Chlorobiaceae</taxon>
        <taxon>Chlorobium/Pelodictyon group</taxon>
        <taxon>Chlorobium</taxon>
    </lineage>
</organism>
<dbReference type="eggNOG" id="COG2989">
    <property type="taxonomic scope" value="Bacteria"/>
</dbReference>
<dbReference type="GO" id="GO:0009252">
    <property type="term" value="P:peptidoglycan biosynthetic process"/>
    <property type="evidence" value="ECO:0007669"/>
    <property type="project" value="UniProtKB-UniPathway"/>
</dbReference>
<dbReference type="GO" id="GO:0071555">
    <property type="term" value="P:cell wall organization"/>
    <property type="evidence" value="ECO:0007669"/>
    <property type="project" value="UniProtKB-UniRule"/>
</dbReference>
<dbReference type="InterPro" id="IPR045380">
    <property type="entry name" value="LD_TPept_scaffold_dom"/>
</dbReference>
<dbReference type="GO" id="GO:0004180">
    <property type="term" value="F:carboxypeptidase activity"/>
    <property type="evidence" value="ECO:0007669"/>
    <property type="project" value="UniProtKB-ARBA"/>
</dbReference>
<evidence type="ECO:0000256" key="6">
    <source>
        <dbReference type="ARBA" id="ARBA00023316"/>
    </source>
</evidence>
<dbReference type="PROSITE" id="PS52029">
    <property type="entry name" value="LD_TPASE"/>
    <property type="match status" value="1"/>
</dbReference>
<feature type="domain" description="L,D-TPase catalytic" evidence="8">
    <location>
        <begin position="322"/>
        <end position="501"/>
    </location>
</feature>
<feature type="active site" description="Nucleophile" evidence="7">
    <location>
        <position position="473"/>
    </location>
</feature>
<dbReference type="UniPathway" id="UPA00219"/>
<protein>
    <submittedName>
        <fullName evidence="9">Peptidoglycan-binding domain 1 protein</fullName>
    </submittedName>
</protein>
<dbReference type="HOGENOM" id="CLU_020360_3_4_10"/>
<dbReference type="Pfam" id="PF20142">
    <property type="entry name" value="Scaffold"/>
    <property type="match status" value="1"/>
</dbReference>
<keyword evidence="4 7" id="KW-0133">Cell shape</keyword>
<dbReference type="Gene3D" id="1.10.101.10">
    <property type="entry name" value="PGBD-like superfamily/PGBD"/>
    <property type="match status" value="1"/>
</dbReference>
<dbReference type="RefSeq" id="WP_011745946.1">
    <property type="nucleotide sequence ID" value="NC_008639.1"/>
</dbReference>
<dbReference type="PANTHER" id="PTHR41533:SF2">
    <property type="entry name" value="BLR7131 PROTEIN"/>
    <property type="match status" value="1"/>
</dbReference>
<dbReference type="PANTHER" id="PTHR41533">
    <property type="entry name" value="L,D-TRANSPEPTIDASE HI_1667-RELATED"/>
    <property type="match status" value="1"/>
</dbReference>
<dbReference type="InterPro" id="IPR005490">
    <property type="entry name" value="LD_TPept_cat_dom"/>
</dbReference>
<dbReference type="AlphaFoldDB" id="A1BIC0"/>
<name>A1BIC0_CHLPD</name>
<keyword evidence="10" id="KW-1185">Reference proteome</keyword>
<dbReference type="Gene3D" id="2.40.440.10">
    <property type="entry name" value="L,D-transpeptidase catalytic domain-like"/>
    <property type="match status" value="1"/>
</dbReference>
<dbReference type="Pfam" id="PF03734">
    <property type="entry name" value="YkuD"/>
    <property type="match status" value="1"/>
</dbReference>
<evidence type="ECO:0000256" key="1">
    <source>
        <dbReference type="ARBA" id="ARBA00004752"/>
    </source>
</evidence>
<comment type="pathway">
    <text evidence="1 7">Cell wall biogenesis; peptidoglycan biosynthesis.</text>
</comment>
<evidence type="ECO:0000313" key="9">
    <source>
        <dbReference type="EMBL" id="ABL66147.1"/>
    </source>
</evidence>
<dbReference type="InterPro" id="IPR036365">
    <property type="entry name" value="PGBD-like_sf"/>
</dbReference>